<dbReference type="Pfam" id="PF01300">
    <property type="entry name" value="Sua5_yciO_yrdC"/>
    <property type="match status" value="1"/>
</dbReference>
<dbReference type="PANTHER" id="PTHR42959:SF1">
    <property type="entry name" value="CARBAMOYLTRANSFERASE HYPF"/>
    <property type="match status" value="1"/>
</dbReference>
<dbReference type="Gene3D" id="3.90.870.50">
    <property type="match status" value="1"/>
</dbReference>
<dbReference type="EMBL" id="VOTZ01000010">
    <property type="protein sequence ID" value="MCQ1538527.1"/>
    <property type="molecule type" value="Genomic_DNA"/>
</dbReference>
<feature type="active site" evidence="9">
    <location>
        <position position="37"/>
    </location>
</feature>
<keyword evidence="5" id="KW-0863">Zinc-finger</keyword>
<evidence type="ECO:0000256" key="8">
    <source>
        <dbReference type="PIRNR" id="PIRNR006256"/>
    </source>
</evidence>
<dbReference type="Pfam" id="PF07503">
    <property type="entry name" value="zf-HYPF"/>
    <property type="match status" value="2"/>
</dbReference>
<dbReference type="InterPro" id="IPR006070">
    <property type="entry name" value="Sua5-like_dom"/>
</dbReference>
<dbReference type="InterPro" id="IPR036046">
    <property type="entry name" value="Acylphosphatase-like_dom_sf"/>
</dbReference>
<dbReference type="Pfam" id="PF22521">
    <property type="entry name" value="HypF_C_2"/>
    <property type="match status" value="1"/>
</dbReference>
<evidence type="ECO:0000259" key="11">
    <source>
        <dbReference type="PROSITE" id="PS51163"/>
    </source>
</evidence>
<protein>
    <recommendedName>
        <fullName evidence="8">Carbamoyltransferase</fullName>
        <ecNumber evidence="8">6.2.-.-</ecNumber>
    </recommendedName>
</protein>
<evidence type="ECO:0000256" key="4">
    <source>
        <dbReference type="ARBA" id="ARBA00022723"/>
    </source>
</evidence>
<dbReference type="PROSITE" id="PS51163">
    <property type="entry name" value="YRDC"/>
    <property type="match status" value="1"/>
</dbReference>
<evidence type="ECO:0000256" key="6">
    <source>
        <dbReference type="ARBA" id="ARBA00022833"/>
    </source>
</evidence>
<dbReference type="Gene3D" id="3.30.110.120">
    <property type="match status" value="1"/>
</dbReference>
<dbReference type="Gene3D" id="3.30.420.40">
    <property type="match status" value="1"/>
</dbReference>
<dbReference type="NCBIfam" id="TIGR00143">
    <property type="entry name" value="hypF"/>
    <property type="match status" value="1"/>
</dbReference>
<dbReference type="RefSeq" id="WP_255332472.1">
    <property type="nucleotide sequence ID" value="NZ_VOTZ01000010.1"/>
</dbReference>
<comment type="caution">
    <text evidence="12">The sequence shown here is derived from an EMBL/GenBank/DDBJ whole genome shotgun (WGS) entry which is preliminary data.</text>
</comment>
<dbReference type="InterPro" id="IPR041440">
    <property type="entry name" value="HypF_C"/>
</dbReference>
<comment type="similarity">
    <text evidence="2 8">Belongs to the carbamoyltransferase HypF family.</text>
</comment>
<proteinExistence type="inferred from homology"/>
<dbReference type="SUPFAM" id="SSF53067">
    <property type="entry name" value="Actin-like ATPase domain"/>
    <property type="match status" value="1"/>
</dbReference>
<dbReference type="SUPFAM" id="SSF54975">
    <property type="entry name" value="Acylphosphatase/BLUF domain-like"/>
    <property type="match status" value="1"/>
</dbReference>
<dbReference type="EC" id="6.2.-.-" evidence="8"/>
<dbReference type="AlphaFoldDB" id="A0ABD4THV8"/>
<dbReference type="InterPro" id="IPR017945">
    <property type="entry name" value="DHBP_synth_RibB-like_a/b_dom"/>
</dbReference>
<feature type="active site" evidence="9">
    <location>
        <position position="19"/>
    </location>
</feature>
<dbReference type="GO" id="GO:0016874">
    <property type="term" value="F:ligase activity"/>
    <property type="evidence" value="ECO:0007669"/>
    <property type="project" value="UniProtKB-UniRule"/>
</dbReference>
<dbReference type="PIRSF" id="PIRSF006256">
    <property type="entry name" value="CMPcnvr_hdrg_mat"/>
    <property type="match status" value="1"/>
</dbReference>
<dbReference type="InterPro" id="IPR004421">
    <property type="entry name" value="Carbamoyltransferase_HypF"/>
</dbReference>
<evidence type="ECO:0000313" key="12">
    <source>
        <dbReference type="EMBL" id="MCQ1538527.1"/>
    </source>
</evidence>
<dbReference type="PROSITE" id="PS00150">
    <property type="entry name" value="ACYLPHOSPHATASE_1"/>
    <property type="match status" value="1"/>
</dbReference>
<keyword evidence="6" id="KW-0862">Zinc</keyword>
<evidence type="ECO:0000256" key="7">
    <source>
        <dbReference type="ARBA" id="ARBA00048220"/>
    </source>
</evidence>
<evidence type="ECO:0000256" key="5">
    <source>
        <dbReference type="ARBA" id="ARBA00022771"/>
    </source>
</evidence>
<keyword evidence="9" id="KW-0378">Hydrolase</keyword>
<dbReference type="InterPro" id="IPR011125">
    <property type="entry name" value="Znf_HypF"/>
</dbReference>
<dbReference type="InterPro" id="IPR001792">
    <property type="entry name" value="Acylphosphatase-like_dom"/>
</dbReference>
<accession>A0ABD4THV8</accession>
<dbReference type="PROSITE" id="PS51160">
    <property type="entry name" value="ACYLPHOSPHATASE_3"/>
    <property type="match status" value="1"/>
</dbReference>
<comment type="catalytic activity">
    <reaction evidence="7">
        <text>C-terminal L-cysteinyl-[HypE protein] + carbamoyl phosphate + ATP + H2O = C-terminal S-carboxamide-L-cysteinyl-[HypE protein] + AMP + phosphate + diphosphate + H(+)</text>
        <dbReference type="Rhea" id="RHEA:55636"/>
        <dbReference type="Rhea" id="RHEA-COMP:14247"/>
        <dbReference type="Rhea" id="RHEA-COMP:14392"/>
        <dbReference type="ChEBI" id="CHEBI:15377"/>
        <dbReference type="ChEBI" id="CHEBI:15378"/>
        <dbReference type="ChEBI" id="CHEBI:30616"/>
        <dbReference type="ChEBI" id="CHEBI:33019"/>
        <dbReference type="ChEBI" id="CHEBI:43474"/>
        <dbReference type="ChEBI" id="CHEBI:58228"/>
        <dbReference type="ChEBI" id="CHEBI:76913"/>
        <dbReference type="ChEBI" id="CHEBI:139126"/>
        <dbReference type="ChEBI" id="CHEBI:456215"/>
    </reaction>
</comment>
<comment type="catalytic activity">
    <reaction evidence="9">
        <text>an acyl phosphate + H2O = a carboxylate + phosphate + H(+)</text>
        <dbReference type="Rhea" id="RHEA:14965"/>
        <dbReference type="ChEBI" id="CHEBI:15377"/>
        <dbReference type="ChEBI" id="CHEBI:15378"/>
        <dbReference type="ChEBI" id="CHEBI:29067"/>
        <dbReference type="ChEBI" id="CHEBI:43474"/>
        <dbReference type="ChEBI" id="CHEBI:59918"/>
        <dbReference type="EC" id="3.6.1.7"/>
    </reaction>
</comment>
<feature type="domain" description="YrdC-like" evidence="11">
    <location>
        <begin position="196"/>
        <end position="372"/>
    </location>
</feature>
<keyword evidence="3" id="KW-0436">Ligase</keyword>
<dbReference type="GO" id="GO:0016743">
    <property type="term" value="F:carboxyl- or carbamoyltransferase activity"/>
    <property type="evidence" value="ECO:0007669"/>
    <property type="project" value="UniProtKB-UniRule"/>
</dbReference>
<dbReference type="GO" id="GO:0008270">
    <property type="term" value="F:zinc ion binding"/>
    <property type="evidence" value="ECO:0007669"/>
    <property type="project" value="UniProtKB-KW"/>
</dbReference>
<evidence type="ECO:0000259" key="10">
    <source>
        <dbReference type="PROSITE" id="PS51160"/>
    </source>
</evidence>
<comment type="pathway">
    <text evidence="1">Protein modification; [NiFe] hydrogenase maturation.</text>
</comment>
<dbReference type="GO" id="GO:0003998">
    <property type="term" value="F:acylphosphatase activity"/>
    <property type="evidence" value="ECO:0007669"/>
    <property type="project" value="UniProtKB-EC"/>
</dbReference>
<sequence>MRRSGTIIVRGIVQGVGFRPFVYATAESLSIRGSVTNLGSEVHIHAEGDRFDEFLEMVRKGPRLAAIDEVIVSPLSGTIPDHFSILDSKTGNLSGLIPPDVAICDACINDIKQRNSRYFNYWATSCVDCGPRYSIIRALPYDRERTTMDHFPLCPSCEEEYWSPQSRRHHAQTIACATCGPSLALMDPDGRSMPVTDPIQKAAELLDLGKILAIRGIGGFHIACIESSAERLKALLGRTEQPLAVMAEADTIEKVAMLDEDDKIQLTSPARPIVVLEKRDHTSHSTISNLHTLGMMLPYTGLHHLVFSRLQAPMLVMTSANVPGNPMITEIDLVMSRLRGVVDYFLTHDREIQNRCDDSVIRDGLIIRLSRGIAPKRTRIDLGTRAILAVGPELNANASIYNNGFCITSPHIGNIRNPSTVRYLDETVERLRGLTGTTPEIIACDLHPQFLSTRYATDLADKLGAELVFVQHHRAHIAAATRERCVGIAIDGVGYGDDGTVWGGEIFVGQAPDYVRAGHLEQVLMPGGDAATSHPERMLYGILQKPEILDLLASRGWNEIACSALSHQVERRFNTIPTTSTGRVLDAASALLGICSKRTYDGEPAMRLEAAASAGRAGEWDIFISEENGQQVLSTSRLMEEALLRYLPLQEESHEMQRRAIADIAASFQFNLARGIALLAVSVAEVNGIGKAALSGGVCYNRMIRTTICDELQKAGIQPIINTDYPLGDGCISYGQAIIAGIR</sequence>
<keyword evidence="13" id="KW-1185">Reference proteome</keyword>
<keyword evidence="4" id="KW-0479">Metal-binding</keyword>
<name>A0ABD4THV8_9EURY</name>
<evidence type="ECO:0000256" key="2">
    <source>
        <dbReference type="ARBA" id="ARBA00008097"/>
    </source>
</evidence>
<evidence type="ECO:0000313" key="13">
    <source>
        <dbReference type="Proteomes" id="UP001524383"/>
    </source>
</evidence>
<dbReference type="InterPro" id="IPR051060">
    <property type="entry name" value="Carbamoyltrans_HypF-like"/>
</dbReference>
<dbReference type="Pfam" id="PF17788">
    <property type="entry name" value="HypF_C"/>
    <property type="match status" value="1"/>
</dbReference>
<dbReference type="SUPFAM" id="SSF55821">
    <property type="entry name" value="YrdC/RibB"/>
    <property type="match status" value="1"/>
</dbReference>
<evidence type="ECO:0000256" key="3">
    <source>
        <dbReference type="ARBA" id="ARBA00022598"/>
    </source>
</evidence>
<dbReference type="InterPro" id="IPR043129">
    <property type="entry name" value="ATPase_NBD"/>
</dbReference>
<evidence type="ECO:0000256" key="9">
    <source>
        <dbReference type="PROSITE-ProRule" id="PRU00520"/>
    </source>
</evidence>
<dbReference type="InterPro" id="IPR055128">
    <property type="entry name" value="HypF_C_2"/>
</dbReference>
<dbReference type="Proteomes" id="UP001524383">
    <property type="component" value="Unassembled WGS sequence"/>
</dbReference>
<evidence type="ECO:0000256" key="1">
    <source>
        <dbReference type="ARBA" id="ARBA00004711"/>
    </source>
</evidence>
<dbReference type="InterPro" id="IPR017968">
    <property type="entry name" value="Acylphosphatase_CS"/>
</dbReference>
<reference evidence="12 13" key="1">
    <citation type="submission" date="2019-08" db="EMBL/GenBank/DDBJ databases">
        <authorList>
            <person name="Chen S.-C."/>
            <person name="Lai M.-C."/>
            <person name="You Y.-T."/>
        </authorList>
    </citation>
    <scope>NUCLEOTIDE SEQUENCE [LARGE SCALE GENOMIC DNA]</scope>
    <source>
        <strain evidence="12 13">P2F9704a</strain>
    </source>
</reference>
<organism evidence="12 13">
    <name type="scientific">Methanocalculus taiwanensis</name>
    <dbReference type="NCBI Taxonomy" id="106207"/>
    <lineage>
        <taxon>Archaea</taxon>
        <taxon>Methanobacteriati</taxon>
        <taxon>Methanobacteriota</taxon>
        <taxon>Stenosarchaea group</taxon>
        <taxon>Methanomicrobia</taxon>
        <taxon>Methanomicrobiales</taxon>
        <taxon>Methanocalculaceae</taxon>
        <taxon>Methanocalculus</taxon>
    </lineage>
</organism>
<dbReference type="PANTHER" id="PTHR42959">
    <property type="entry name" value="CARBAMOYLTRANSFERASE"/>
    <property type="match status" value="1"/>
</dbReference>
<dbReference type="Gene3D" id="3.30.420.360">
    <property type="match status" value="1"/>
</dbReference>
<dbReference type="Pfam" id="PF00708">
    <property type="entry name" value="Acylphosphatase"/>
    <property type="match status" value="1"/>
</dbReference>
<gene>
    <name evidence="12" type="primary">hypF</name>
    <name evidence="12" type="ORF">FTO68_05945</name>
</gene>
<feature type="domain" description="Acylphosphatase-like" evidence="10">
    <location>
        <begin position="4"/>
        <end position="87"/>
    </location>
</feature>